<name>A0AAN7PYI1_9COLE</name>
<dbReference type="SUPFAM" id="SSF52980">
    <property type="entry name" value="Restriction endonuclease-like"/>
    <property type="match status" value="1"/>
</dbReference>
<feature type="domain" description="YqaJ viral recombinase" evidence="1">
    <location>
        <begin position="266"/>
        <end position="353"/>
    </location>
</feature>
<gene>
    <name evidence="3" type="ORF">RN001_007813</name>
</gene>
<sequence length="428" mass="49546">MPRTYTRTKKRGRASVARRVHHIREKTIQKCLSDEYVAEDSHVPYYASMPDEKLPDLEIELTNGHELFNNTKVLQGKRIVDISYFIEEIKKLAVHDLQCTMGKMKFIKETRRGLVSKIQFYCESCNKTRTINTHPDNSLSIGIGFAQLQEFLAVLDVPTIVGKKWQNELCQQMKRAAEEERQMARSDGNLENGIPYITVIVDGGWAKRSYGHGYSSMSEAALEFNLGPSWHVSMLNSKMQLKYLCKKRENFRLLKQKQRLEKRNNKTSKVASCGFFIYNDKPYLGASPDGLVGEDSIIEVKCLYSIRDSKIKDSAKNNKNLCIEYNADKDCIQIKKRHKYYYQVQGQLNITDRNHCYFGLFTNADCEIIEIKRDRSFWFSTMLPKLSDFWENCVLPELVDPRVPRGLRARDSPSIIQAQHAIKKNVKN</sequence>
<evidence type="ECO:0000259" key="2">
    <source>
        <dbReference type="Pfam" id="PF20700"/>
    </source>
</evidence>
<dbReference type="InterPro" id="IPR011604">
    <property type="entry name" value="PDDEXK-like_dom_sf"/>
</dbReference>
<dbReference type="Pfam" id="PF09588">
    <property type="entry name" value="YqaJ"/>
    <property type="match status" value="1"/>
</dbReference>
<dbReference type="InterPro" id="IPR051703">
    <property type="entry name" value="NF-kappa-B_Signaling_Reg"/>
</dbReference>
<dbReference type="EMBL" id="JARPUR010000003">
    <property type="protein sequence ID" value="KAK4879667.1"/>
    <property type="molecule type" value="Genomic_DNA"/>
</dbReference>
<dbReference type="InterPro" id="IPR049012">
    <property type="entry name" value="Mutator_transp_dom"/>
</dbReference>
<dbReference type="CDD" id="cd22343">
    <property type="entry name" value="PDDEXK_lambda_exonuclease-like"/>
    <property type="match status" value="1"/>
</dbReference>
<evidence type="ECO:0000313" key="3">
    <source>
        <dbReference type="EMBL" id="KAK4879667.1"/>
    </source>
</evidence>
<comment type="caution">
    <text evidence="3">The sequence shown here is derived from an EMBL/GenBank/DDBJ whole genome shotgun (WGS) entry which is preliminary data.</text>
</comment>
<evidence type="ECO:0008006" key="5">
    <source>
        <dbReference type="Google" id="ProtNLM"/>
    </source>
</evidence>
<evidence type="ECO:0000313" key="4">
    <source>
        <dbReference type="Proteomes" id="UP001353858"/>
    </source>
</evidence>
<dbReference type="Gene3D" id="3.90.320.10">
    <property type="match status" value="1"/>
</dbReference>
<protein>
    <recommendedName>
        <fullName evidence="5">YqaJ viral recombinase domain-containing protein</fullName>
    </recommendedName>
</protein>
<proteinExistence type="predicted"/>
<evidence type="ECO:0000259" key="1">
    <source>
        <dbReference type="Pfam" id="PF09588"/>
    </source>
</evidence>
<dbReference type="Pfam" id="PF20700">
    <property type="entry name" value="Mutator"/>
    <property type="match status" value="1"/>
</dbReference>
<dbReference type="AlphaFoldDB" id="A0AAN7PYI1"/>
<dbReference type="PANTHER" id="PTHR46609">
    <property type="entry name" value="EXONUCLEASE, PHAGE-TYPE/RECB, C-TERMINAL DOMAIN-CONTAINING PROTEIN"/>
    <property type="match status" value="1"/>
</dbReference>
<feature type="domain" description="Mutator-like transposase" evidence="2">
    <location>
        <begin position="76"/>
        <end position="242"/>
    </location>
</feature>
<accession>A0AAN7PYI1</accession>
<dbReference type="InterPro" id="IPR011335">
    <property type="entry name" value="Restrct_endonuc-II-like"/>
</dbReference>
<dbReference type="PANTHER" id="PTHR46609:SF8">
    <property type="entry name" value="YQAJ VIRAL RECOMBINASE DOMAIN-CONTAINING PROTEIN"/>
    <property type="match status" value="1"/>
</dbReference>
<dbReference type="GO" id="GO:0006281">
    <property type="term" value="P:DNA repair"/>
    <property type="evidence" value="ECO:0007669"/>
    <property type="project" value="UniProtKB-ARBA"/>
</dbReference>
<organism evidence="3 4">
    <name type="scientific">Aquatica leii</name>
    <dbReference type="NCBI Taxonomy" id="1421715"/>
    <lineage>
        <taxon>Eukaryota</taxon>
        <taxon>Metazoa</taxon>
        <taxon>Ecdysozoa</taxon>
        <taxon>Arthropoda</taxon>
        <taxon>Hexapoda</taxon>
        <taxon>Insecta</taxon>
        <taxon>Pterygota</taxon>
        <taxon>Neoptera</taxon>
        <taxon>Endopterygota</taxon>
        <taxon>Coleoptera</taxon>
        <taxon>Polyphaga</taxon>
        <taxon>Elateriformia</taxon>
        <taxon>Elateroidea</taxon>
        <taxon>Lampyridae</taxon>
        <taxon>Luciolinae</taxon>
        <taxon>Aquatica</taxon>
    </lineage>
</organism>
<dbReference type="Proteomes" id="UP001353858">
    <property type="component" value="Unassembled WGS sequence"/>
</dbReference>
<dbReference type="InterPro" id="IPR019080">
    <property type="entry name" value="YqaJ_viral_recombinase"/>
</dbReference>
<reference evidence="4" key="1">
    <citation type="submission" date="2023-01" db="EMBL/GenBank/DDBJ databases">
        <title>Key to firefly adult light organ development and bioluminescence: homeobox transcription factors regulate luciferase expression and transportation to peroxisome.</title>
        <authorList>
            <person name="Fu X."/>
        </authorList>
    </citation>
    <scope>NUCLEOTIDE SEQUENCE [LARGE SCALE GENOMIC DNA]</scope>
</reference>
<keyword evidence="4" id="KW-1185">Reference proteome</keyword>